<dbReference type="InterPro" id="IPR055677">
    <property type="entry name" value="DUF7253"/>
</dbReference>
<organism evidence="2 3">
    <name type="scientific">Lactococcus phage P1046</name>
    <dbReference type="NCBI Taxonomy" id="2662294"/>
    <lineage>
        <taxon>Viruses</taxon>
        <taxon>Duplodnaviria</taxon>
        <taxon>Heunggongvirae</taxon>
        <taxon>Uroviricota</taxon>
        <taxon>Caudoviricetes</taxon>
        <taxon>Fremauxvirus</taxon>
        <taxon>Fremauxvirus CHPC971</taxon>
    </lineage>
</organism>
<proteinExistence type="predicted"/>
<dbReference type="EMBL" id="MN552143">
    <property type="protein sequence ID" value="QGJ84761.1"/>
    <property type="molecule type" value="Genomic_DNA"/>
</dbReference>
<evidence type="ECO:0000313" key="3">
    <source>
        <dbReference type="Proteomes" id="UP000424451"/>
    </source>
</evidence>
<dbReference type="Proteomes" id="UP000424451">
    <property type="component" value="Segment"/>
</dbReference>
<dbReference type="Pfam" id="PF23911">
    <property type="entry name" value="DUF7253"/>
    <property type="match status" value="1"/>
</dbReference>
<sequence>MSRVNITIGINPAEPSEVRPGVFEYIPIEYTNVPASVLEANFNITDGQSVNQESNGVTRLSFIMSNDVNNRLGLLTYVTYLGIKYKVSNVRIVRPRVEVTLGEVFVANE</sequence>
<protein>
    <recommendedName>
        <fullName evidence="1">DUF7253 domain-containing protein</fullName>
    </recommendedName>
</protein>
<accession>A0A649V1L8</accession>
<feature type="domain" description="DUF7253" evidence="1">
    <location>
        <begin position="1"/>
        <end position="108"/>
    </location>
</feature>
<evidence type="ECO:0000313" key="2">
    <source>
        <dbReference type="EMBL" id="QGJ84761.1"/>
    </source>
</evidence>
<reference evidence="2 3" key="1">
    <citation type="submission" date="2019-10" db="EMBL/GenBank/DDBJ databases">
        <title>Complete Genome of L. lactis phage P1046.</title>
        <authorList>
            <person name="Brinks E."/>
        </authorList>
    </citation>
    <scope>NUCLEOTIDE SEQUENCE [LARGE SCALE GENOMIC DNA]</scope>
</reference>
<name>A0A649V1L8_9CAUD</name>
<evidence type="ECO:0000259" key="1">
    <source>
        <dbReference type="Pfam" id="PF23911"/>
    </source>
</evidence>